<name>A0A976NZN3_BRELC</name>
<feature type="compositionally biased region" description="Polar residues" evidence="1">
    <location>
        <begin position="50"/>
        <end position="61"/>
    </location>
</feature>
<feature type="chain" id="PRO_5036995083" description="RxLR effector protein" evidence="2">
    <location>
        <begin position="26"/>
        <end position="139"/>
    </location>
</feature>
<organism evidence="3 4">
    <name type="scientific">Bremia lactucae</name>
    <name type="common">Lettuce downy mildew</name>
    <dbReference type="NCBI Taxonomy" id="4779"/>
    <lineage>
        <taxon>Eukaryota</taxon>
        <taxon>Sar</taxon>
        <taxon>Stramenopiles</taxon>
        <taxon>Oomycota</taxon>
        <taxon>Peronosporomycetes</taxon>
        <taxon>Peronosporales</taxon>
        <taxon>Peronosporaceae</taxon>
        <taxon>Bremia</taxon>
    </lineage>
</organism>
<dbReference type="RefSeq" id="XP_067823501.1">
    <property type="nucleotide sequence ID" value="XM_067964938.1"/>
</dbReference>
<proteinExistence type="predicted"/>
<dbReference type="EMBL" id="SHOA02000009">
    <property type="protein sequence ID" value="TDH74003.1"/>
    <property type="molecule type" value="Genomic_DNA"/>
</dbReference>
<sequence>MRLGKRVQILLLLFFSNNNSWIAVGGQYQSHKGSEPKRLVYPSATTTTKASYNTKGSQVSDVDSKESTANDTDEEQEQEKDERYYFKLSGATSRLLVPIKASKTQKMRKGKDFAVSQVQNFKNTLYAYYQDVFTVKSSS</sequence>
<evidence type="ECO:0000313" key="3">
    <source>
        <dbReference type="EMBL" id="TDH74003.1"/>
    </source>
</evidence>
<gene>
    <name evidence="3" type="ORF">CCR75_006873</name>
</gene>
<keyword evidence="4" id="KW-1185">Reference proteome</keyword>
<comment type="caution">
    <text evidence="3">The sequence shown here is derived from an EMBL/GenBank/DDBJ whole genome shotgun (WGS) entry which is preliminary data.</text>
</comment>
<protein>
    <recommendedName>
        <fullName evidence="5">RxLR effector protein</fullName>
    </recommendedName>
</protein>
<evidence type="ECO:0000256" key="2">
    <source>
        <dbReference type="SAM" id="SignalP"/>
    </source>
</evidence>
<evidence type="ECO:0000313" key="4">
    <source>
        <dbReference type="Proteomes" id="UP000294530"/>
    </source>
</evidence>
<feature type="signal peptide" evidence="2">
    <location>
        <begin position="1"/>
        <end position="25"/>
    </location>
</feature>
<dbReference type="AlphaFoldDB" id="A0A976NZN3"/>
<evidence type="ECO:0008006" key="5">
    <source>
        <dbReference type="Google" id="ProtNLM"/>
    </source>
</evidence>
<dbReference type="GeneID" id="94350609"/>
<evidence type="ECO:0000256" key="1">
    <source>
        <dbReference type="SAM" id="MobiDB-lite"/>
    </source>
</evidence>
<accession>A0A976NZN3</accession>
<reference evidence="3 4" key="1">
    <citation type="journal article" date="2021" name="Genome Biol.">
        <title>AFLAP: assembly-free linkage analysis pipeline using k-mers from genome sequencing data.</title>
        <authorList>
            <person name="Fletcher K."/>
            <person name="Zhang L."/>
            <person name="Gil J."/>
            <person name="Han R."/>
            <person name="Cavanaugh K."/>
            <person name="Michelmore R."/>
        </authorList>
    </citation>
    <scope>NUCLEOTIDE SEQUENCE [LARGE SCALE GENOMIC DNA]</scope>
    <source>
        <strain evidence="3 4">SF5</strain>
    </source>
</reference>
<feature type="region of interest" description="Disordered" evidence="1">
    <location>
        <begin position="50"/>
        <end position="81"/>
    </location>
</feature>
<dbReference type="KEGG" id="blac:94350609"/>
<dbReference type="Proteomes" id="UP000294530">
    <property type="component" value="Unassembled WGS sequence"/>
</dbReference>
<keyword evidence="2" id="KW-0732">Signal</keyword>